<dbReference type="RefSeq" id="WP_280576133.1">
    <property type="nucleotide sequence ID" value="NZ_JARXRM010000045.1"/>
</dbReference>
<dbReference type="SUPFAM" id="SSF46785">
    <property type="entry name" value="Winged helix' DNA-binding domain"/>
    <property type="match status" value="1"/>
</dbReference>
<feature type="region of interest" description="Disordered" evidence="1">
    <location>
        <begin position="58"/>
        <end position="99"/>
    </location>
</feature>
<reference evidence="2 3" key="1">
    <citation type="submission" date="2023-04" db="EMBL/GenBank/DDBJ databases">
        <title>Luteimonas endophyticus RD2P54.</title>
        <authorList>
            <person name="Sun J.-Q."/>
        </authorList>
    </citation>
    <scope>NUCLEOTIDE SEQUENCE [LARGE SCALE GENOMIC DNA]</scope>
    <source>
        <strain evidence="2 3">RD2P54</strain>
    </source>
</reference>
<gene>
    <name evidence="2" type="ORF">QFW77_16870</name>
</gene>
<protein>
    <submittedName>
        <fullName evidence="2">GntR family transcriptional regulator</fullName>
    </submittedName>
</protein>
<dbReference type="InterPro" id="IPR036388">
    <property type="entry name" value="WH-like_DNA-bd_sf"/>
</dbReference>
<dbReference type="InterPro" id="IPR036390">
    <property type="entry name" value="WH_DNA-bd_sf"/>
</dbReference>
<accession>A0ABT6JCZ4</accession>
<proteinExistence type="predicted"/>
<dbReference type="Gene3D" id="1.10.10.10">
    <property type="entry name" value="Winged helix-like DNA-binding domain superfamily/Winged helix DNA-binding domain"/>
    <property type="match status" value="1"/>
</dbReference>
<evidence type="ECO:0000313" key="3">
    <source>
        <dbReference type="Proteomes" id="UP001156940"/>
    </source>
</evidence>
<evidence type="ECO:0000313" key="2">
    <source>
        <dbReference type="EMBL" id="MDH5824646.1"/>
    </source>
</evidence>
<organism evidence="2 3">
    <name type="scientific">Luteimonas endophytica</name>
    <dbReference type="NCBI Taxonomy" id="3042023"/>
    <lineage>
        <taxon>Bacteria</taxon>
        <taxon>Pseudomonadati</taxon>
        <taxon>Pseudomonadota</taxon>
        <taxon>Gammaproteobacteria</taxon>
        <taxon>Lysobacterales</taxon>
        <taxon>Lysobacteraceae</taxon>
        <taxon>Luteimonas</taxon>
    </lineage>
</organism>
<name>A0ABT6JCZ4_9GAMM</name>
<feature type="compositionally biased region" description="Basic and acidic residues" evidence="1">
    <location>
        <begin position="88"/>
        <end position="99"/>
    </location>
</feature>
<sequence length="99" mass="10909">MDPARLATQYRTSATPVRAALYRLVGEGLLEDRARRAARPAAHRDRAARPLRLDAAAAADGVRHRQLADRPAGRELGPCSSWSGRRPTKAESRRAEARK</sequence>
<keyword evidence="3" id="KW-1185">Reference proteome</keyword>
<dbReference type="Proteomes" id="UP001156940">
    <property type="component" value="Unassembled WGS sequence"/>
</dbReference>
<dbReference type="EMBL" id="JARXRM010000045">
    <property type="protein sequence ID" value="MDH5824646.1"/>
    <property type="molecule type" value="Genomic_DNA"/>
</dbReference>
<evidence type="ECO:0000256" key="1">
    <source>
        <dbReference type="SAM" id="MobiDB-lite"/>
    </source>
</evidence>
<feature type="compositionally biased region" description="Basic and acidic residues" evidence="1">
    <location>
        <begin position="61"/>
        <end position="73"/>
    </location>
</feature>
<comment type="caution">
    <text evidence="2">The sequence shown here is derived from an EMBL/GenBank/DDBJ whole genome shotgun (WGS) entry which is preliminary data.</text>
</comment>